<feature type="region of interest" description="Disordered" evidence="1">
    <location>
        <begin position="129"/>
        <end position="195"/>
    </location>
</feature>
<evidence type="ECO:0000256" key="2">
    <source>
        <dbReference type="SAM" id="Phobius"/>
    </source>
</evidence>
<evidence type="ECO:0000256" key="1">
    <source>
        <dbReference type="SAM" id="MobiDB-lite"/>
    </source>
</evidence>
<dbReference type="RefSeq" id="WP_179501186.1">
    <property type="nucleotide sequence ID" value="NZ_JACCAA010000001.1"/>
</dbReference>
<dbReference type="Proteomes" id="UP000540656">
    <property type="component" value="Unassembled WGS sequence"/>
</dbReference>
<sequence>MSSPLPQSRVPLQRIAEAAVEQARLRVVPRLASDAPRVPFVTLVSVLLVAGVVGLLLFNTTMQQNSFRATDLEKQARDLTSREQTLQMQLEELRNPQSVAEKAQTMGMVPASSPAFIQLSNGQVIGQAAPATTADRTDVRPPAAQKPEELAPPALVIKVKADKPERDTTSASQDRRDGRDRTGSSSQSAGDRSER</sequence>
<dbReference type="AlphaFoldDB" id="A0A7Y9S0F9"/>
<evidence type="ECO:0000313" key="3">
    <source>
        <dbReference type="EMBL" id="NYG57978.1"/>
    </source>
</evidence>
<keyword evidence="2" id="KW-1133">Transmembrane helix</keyword>
<feature type="transmembrane region" description="Helical" evidence="2">
    <location>
        <begin position="38"/>
        <end position="58"/>
    </location>
</feature>
<dbReference type="GO" id="GO:0051301">
    <property type="term" value="P:cell division"/>
    <property type="evidence" value="ECO:0007669"/>
    <property type="project" value="UniProtKB-KW"/>
</dbReference>
<keyword evidence="2" id="KW-0472">Membrane</keyword>
<keyword evidence="2" id="KW-0812">Transmembrane</keyword>
<name>A0A7Y9S0F9_9ACTN</name>
<accession>A0A7Y9S0F9</accession>
<comment type="caution">
    <text evidence="3">The sequence shown here is derived from an EMBL/GenBank/DDBJ whole genome shotgun (WGS) entry which is preliminary data.</text>
</comment>
<dbReference type="EMBL" id="JACCAA010000001">
    <property type="protein sequence ID" value="NYG57978.1"/>
    <property type="molecule type" value="Genomic_DNA"/>
</dbReference>
<gene>
    <name evidence="3" type="ORF">BJ980_000901</name>
</gene>
<keyword evidence="3" id="KW-0131">Cell cycle</keyword>
<keyword evidence="4" id="KW-1185">Reference proteome</keyword>
<proteinExistence type="predicted"/>
<protein>
    <submittedName>
        <fullName evidence="3">Cell division protein FtsL</fullName>
    </submittedName>
</protein>
<evidence type="ECO:0000313" key="4">
    <source>
        <dbReference type="Proteomes" id="UP000540656"/>
    </source>
</evidence>
<organism evidence="3 4">
    <name type="scientific">Nocardioides daedukensis</name>
    <dbReference type="NCBI Taxonomy" id="634462"/>
    <lineage>
        <taxon>Bacteria</taxon>
        <taxon>Bacillati</taxon>
        <taxon>Actinomycetota</taxon>
        <taxon>Actinomycetes</taxon>
        <taxon>Propionibacteriales</taxon>
        <taxon>Nocardioidaceae</taxon>
        <taxon>Nocardioides</taxon>
    </lineage>
</organism>
<reference evidence="3 4" key="1">
    <citation type="submission" date="2020-07" db="EMBL/GenBank/DDBJ databases">
        <title>Sequencing the genomes of 1000 actinobacteria strains.</title>
        <authorList>
            <person name="Klenk H.-P."/>
        </authorList>
    </citation>
    <scope>NUCLEOTIDE SEQUENCE [LARGE SCALE GENOMIC DNA]</scope>
    <source>
        <strain evidence="3 4">DSM 23819</strain>
    </source>
</reference>
<keyword evidence="3" id="KW-0132">Cell division</keyword>
<feature type="compositionally biased region" description="Basic and acidic residues" evidence="1">
    <location>
        <begin position="159"/>
        <end position="182"/>
    </location>
</feature>